<protein>
    <submittedName>
        <fullName evidence="2">Alanine racemase</fullName>
    </submittedName>
</protein>
<dbReference type="PROSITE" id="PS00395">
    <property type="entry name" value="ALANINE_RACEMASE"/>
    <property type="match status" value="1"/>
</dbReference>
<evidence type="ECO:0000259" key="1">
    <source>
        <dbReference type="Pfam" id="PF01168"/>
    </source>
</evidence>
<name>Q6DRS7_BORBG</name>
<dbReference type="InterPro" id="IPR020622">
    <property type="entry name" value="Ala_racemase_pyridoxalP-BS"/>
</dbReference>
<accession>Q6DRS7</accession>
<dbReference type="Pfam" id="PF01168">
    <property type="entry name" value="Ala_racemase_N"/>
    <property type="match status" value="1"/>
</dbReference>
<reference evidence="2" key="1">
    <citation type="submission" date="2004-06" db="EMBL/GenBank/DDBJ databases">
        <title>Sequencing of S2 lipoprotein genes in different species of Borrelia.</title>
        <authorList>
            <person name="Zhong J."/>
            <person name="Barbour A.G."/>
        </authorList>
    </citation>
    <scope>NUCLEOTIDE SEQUENCE</scope>
    <source>
        <strain evidence="2">N40</strain>
    </source>
</reference>
<dbReference type="InterPro" id="IPR029066">
    <property type="entry name" value="PLP-binding_barrel"/>
</dbReference>
<dbReference type="Gene3D" id="3.20.20.10">
    <property type="entry name" value="Alanine racemase"/>
    <property type="match status" value="1"/>
</dbReference>
<feature type="domain" description="Alanine racemase N-terminal" evidence="1">
    <location>
        <begin position="15"/>
        <end position="51"/>
    </location>
</feature>
<dbReference type="InterPro" id="IPR001608">
    <property type="entry name" value="Ala_racemase_N"/>
</dbReference>
<dbReference type="AlphaFoldDB" id="Q6DRS7"/>
<gene>
    <name evidence="2" type="primary">alr</name>
</gene>
<sequence>MYNNKTMGSNKTIIINLNNLEHNLNLIKNKIGEKEIVATLKGDAYGHGLINI</sequence>
<organism evidence="2">
    <name type="scientific">Borreliella burgdorferi</name>
    <name type="common">Lyme disease spirochete</name>
    <name type="synonym">Borrelia burgdorferi</name>
    <dbReference type="NCBI Taxonomy" id="139"/>
    <lineage>
        <taxon>Bacteria</taxon>
        <taxon>Pseudomonadati</taxon>
        <taxon>Spirochaetota</taxon>
        <taxon>Spirochaetia</taxon>
        <taxon>Spirochaetales</taxon>
        <taxon>Borreliaceae</taxon>
        <taxon>Borreliella</taxon>
    </lineage>
</organism>
<dbReference type="RefSeq" id="WP_231013378.1">
    <property type="nucleotide sequence ID" value="NZ_JAJNGC010000006.1"/>
</dbReference>
<feature type="non-terminal residue" evidence="2">
    <location>
        <position position="52"/>
    </location>
</feature>
<dbReference type="SUPFAM" id="SSF51419">
    <property type="entry name" value="PLP-binding barrel"/>
    <property type="match status" value="1"/>
</dbReference>
<proteinExistence type="predicted"/>
<dbReference type="EMBL" id="AY648556">
    <property type="protein sequence ID" value="AAT69409.1"/>
    <property type="molecule type" value="Genomic_DNA"/>
</dbReference>
<evidence type="ECO:0000313" key="2">
    <source>
        <dbReference type="EMBL" id="AAT69409.1"/>
    </source>
</evidence>